<dbReference type="RefSeq" id="WP_266124847.1">
    <property type="nucleotide sequence ID" value="NZ_JAJHNU010000001.1"/>
</dbReference>
<dbReference type="InterPro" id="IPR009814">
    <property type="entry name" value="Phage_lambda_Xis_Q38267"/>
</dbReference>
<dbReference type="Pfam" id="PF07131">
    <property type="entry name" value="DUF1382"/>
    <property type="match status" value="1"/>
</dbReference>
<evidence type="ECO:0000313" key="1">
    <source>
        <dbReference type="EMBL" id="MDN4121223.1"/>
    </source>
</evidence>
<dbReference type="Proteomes" id="UP001168613">
    <property type="component" value="Unassembled WGS sequence"/>
</dbReference>
<organism evidence="1 2">
    <name type="scientific">Alcaligenes endophyticus</name>
    <dbReference type="NCBI Taxonomy" id="1929088"/>
    <lineage>
        <taxon>Bacteria</taxon>
        <taxon>Pseudomonadati</taxon>
        <taxon>Pseudomonadota</taxon>
        <taxon>Betaproteobacteria</taxon>
        <taxon>Burkholderiales</taxon>
        <taxon>Alcaligenaceae</taxon>
        <taxon>Alcaligenes</taxon>
    </lineage>
</organism>
<protein>
    <submittedName>
        <fullName evidence="1">Uncharacterized protein</fullName>
    </submittedName>
</protein>
<sequence length="63" mass="6771">MSKPQVNRASVSDLRQSIDTAQHLTKAGVAFICVPYFNEVQKQVAAGIAHKNISSVELDTGTV</sequence>
<accession>A0ABT8EIV6</accession>
<reference evidence="1" key="1">
    <citation type="submission" date="2021-11" db="EMBL/GenBank/DDBJ databases">
        <title>Draft genome sequence of Alcaligenes endophyticus type strain CCUG 75668T.</title>
        <authorList>
            <person name="Salva-Serra F."/>
            <person name="Duran R.E."/>
            <person name="Seeger M."/>
            <person name="Moore E.R.B."/>
            <person name="Jaen-Luchoro D."/>
        </authorList>
    </citation>
    <scope>NUCLEOTIDE SEQUENCE</scope>
    <source>
        <strain evidence="1">CCUG 75668</strain>
    </source>
</reference>
<gene>
    <name evidence="1" type="ORF">LMS43_07985</name>
</gene>
<comment type="caution">
    <text evidence="1">The sequence shown here is derived from an EMBL/GenBank/DDBJ whole genome shotgun (WGS) entry which is preliminary data.</text>
</comment>
<evidence type="ECO:0000313" key="2">
    <source>
        <dbReference type="Proteomes" id="UP001168613"/>
    </source>
</evidence>
<dbReference type="EMBL" id="JAJHNU010000001">
    <property type="protein sequence ID" value="MDN4121223.1"/>
    <property type="molecule type" value="Genomic_DNA"/>
</dbReference>
<name>A0ABT8EIV6_9BURK</name>
<proteinExistence type="predicted"/>
<keyword evidence="2" id="KW-1185">Reference proteome</keyword>